<name>A0A0V1G3P2_TRIPS</name>
<organism evidence="1 2">
    <name type="scientific">Trichinella pseudospiralis</name>
    <name type="common">Parasitic roundworm</name>
    <dbReference type="NCBI Taxonomy" id="6337"/>
    <lineage>
        <taxon>Eukaryota</taxon>
        <taxon>Metazoa</taxon>
        <taxon>Ecdysozoa</taxon>
        <taxon>Nematoda</taxon>
        <taxon>Enoplea</taxon>
        <taxon>Dorylaimia</taxon>
        <taxon>Trichinellida</taxon>
        <taxon>Trichinellidae</taxon>
        <taxon>Trichinella</taxon>
    </lineage>
</organism>
<protein>
    <submittedName>
        <fullName evidence="1">Uncharacterized protein</fullName>
    </submittedName>
</protein>
<dbReference type="EMBL" id="JYDT01000009">
    <property type="protein sequence ID" value="KRY92083.1"/>
    <property type="molecule type" value="Genomic_DNA"/>
</dbReference>
<comment type="caution">
    <text evidence="1">The sequence shown here is derived from an EMBL/GenBank/DDBJ whole genome shotgun (WGS) entry which is preliminary data.</text>
</comment>
<gene>
    <name evidence="1" type="ORF">T4D_13622</name>
</gene>
<proteinExistence type="predicted"/>
<evidence type="ECO:0000313" key="2">
    <source>
        <dbReference type="Proteomes" id="UP000054995"/>
    </source>
</evidence>
<reference evidence="1 2" key="1">
    <citation type="submission" date="2015-01" db="EMBL/GenBank/DDBJ databases">
        <title>Evolution of Trichinella species and genotypes.</title>
        <authorList>
            <person name="Korhonen P.K."/>
            <person name="Edoardo P."/>
            <person name="Giuseppe L.R."/>
            <person name="Gasser R.B."/>
        </authorList>
    </citation>
    <scope>NUCLEOTIDE SEQUENCE [LARGE SCALE GENOMIC DNA]</scope>
    <source>
        <strain evidence="1">ISS470</strain>
    </source>
</reference>
<dbReference type="AlphaFoldDB" id="A0A0V1G3P2"/>
<evidence type="ECO:0000313" key="1">
    <source>
        <dbReference type="EMBL" id="KRY92083.1"/>
    </source>
</evidence>
<dbReference type="Proteomes" id="UP000054995">
    <property type="component" value="Unassembled WGS sequence"/>
</dbReference>
<keyword evidence="2" id="KW-1185">Reference proteome</keyword>
<accession>A0A0V1G3P2</accession>
<sequence length="79" mass="9242">MPTINYIHVTSLELEVVVNQQAIKGKDIVYMRGNRYFFECTRFFKSKNLIVFAISKSFANFLFLLSQTALIRKFEVGQQ</sequence>